<dbReference type="Gene3D" id="3.30.420.40">
    <property type="match status" value="1"/>
</dbReference>
<name>A0A4R7PB89_9GAMM</name>
<dbReference type="EMBL" id="SOBT01000008">
    <property type="protein sequence ID" value="TDU31345.1"/>
    <property type="molecule type" value="Genomic_DNA"/>
</dbReference>
<accession>A0A4R7PB89</accession>
<sequence>MVLLNWLTATYYVRICADRVRIRDVGRGHSLDAPAVVAIEDDGRRRQVIAVGQGALGAPARPGLVLAHPFRHPRVPVGDFVVADALLAGLVRSFAKSIHGFPRPLLRVLIHPQHELEGGLTPIERRAFEELANNCGARRIAVYEGPELADRDINDALFSKLRN</sequence>
<gene>
    <name evidence="1" type="ORF">DFR24_0713</name>
</gene>
<organism evidence="1 2">
    <name type="scientific">Panacagrimonas perspica</name>
    <dbReference type="NCBI Taxonomy" id="381431"/>
    <lineage>
        <taxon>Bacteria</taxon>
        <taxon>Pseudomonadati</taxon>
        <taxon>Pseudomonadota</taxon>
        <taxon>Gammaproteobacteria</taxon>
        <taxon>Nevskiales</taxon>
        <taxon>Nevskiaceae</taxon>
        <taxon>Panacagrimonas</taxon>
    </lineage>
</organism>
<dbReference type="AlphaFoldDB" id="A0A4R7PB89"/>
<dbReference type="InterPro" id="IPR056546">
    <property type="entry name" value="MreB_MamK-like"/>
</dbReference>
<comment type="caution">
    <text evidence="1">The sequence shown here is derived from an EMBL/GenBank/DDBJ whole genome shotgun (WGS) entry which is preliminary data.</text>
</comment>
<dbReference type="Proteomes" id="UP000295341">
    <property type="component" value="Unassembled WGS sequence"/>
</dbReference>
<dbReference type="Pfam" id="PF06723">
    <property type="entry name" value="MreB_Mbl"/>
    <property type="match status" value="1"/>
</dbReference>
<reference evidence="1 2" key="1">
    <citation type="submission" date="2019-03" db="EMBL/GenBank/DDBJ databases">
        <title>Genomic Encyclopedia of Type Strains, Phase IV (KMG-IV): sequencing the most valuable type-strain genomes for metagenomic binning, comparative biology and taxonomic classification.</title>
        <authorList>
            <person name="Goeker M."/>
        </authorList>
    </citation>
    <scope>NUCLEOTIDE SEQUENCE [LARGE SCALE GENOMIC DNA]</scope>
    <source>
        <strain evidence="1 2">DSM 26377</strain>
    </source>
</reference>
<keyword evidence="2" id="KW-1185">Reference proteome</keyword>
<proteinExistence type="predicted"/>
<protein>
    <submittedName>
        <fullName evidence="1">Rod shape-determining protein MreB</fullName>
    </submittedName>
</protein>
<evidence type="ECO:0000313" key="1">
    <source>
        <dbReference type="EMBL" id="TDU31345.1"/>
    </source>
</evidence>
<evidence type="ECO:0000313" key="2">
    <source>
        <dbReference type="Proteomes" id="UP000295341"/>
    </source>
</evidence>
<dbReference type="OrthoDB" id="8612466at2"/>